<evidence type="ECO:0000259" key="7">
    <source>
        <dbReference type="Pfam" id="PF08281"/>
    </source>
</evidence>
<evidence type="ECO:0000313" key="8">
    <source>
        <dbReference type="EMBL" id="PRY47287.1"/>
    </source>
</evidence>
<dbReference type="Gene3D" id="1.10.10.10">
    <property type="entry name" value="Winged helix-like DNA-binding domain superfamily/Winged helix DNA-binding domain"/>
    <property type="match status" value="1"/>
</dbReference>
<dbReference type="Pfam" id="PF04542">
    <property type="entry name" value="Sigma70_r2"/>
    <property type="match status" value="1"/>
</dbReference>
<organism evidence="8 9">
    <name type="scientific">Spirosoma oryzae</name>
    <dbReference type="NCBI Taxonomy" id="1469603"/>
    <lineage>
        <taxon>Bacteria</taxon>
        <taxon>Pseudomonadati</taxon>
        <taxon>Bacteroidota</taxon>
        <taxon>Cytophagia</taxon>
        <taxon>Cytophagales</taxon>
        <taxon>Cytophagaceae</taxon>
        <taxon>Spirosoma</taxon>
    </lineage>
</organism>
<name>A0A2T0TNS8_9BACT</name>
<dbReference type="InterPro" id="IPR039425">
    <property type="entry name" value="RNA_pol_sigma-70-like"/>
</dbReference>
<dbReference type="SUPFAM" id="SSF88659">
    <property type="entry name" value="Sigma3 and sigma4 domains of RNA polymerase sigma factors"/>
    <property type="match status" value="1"/>
</dbReference>
<dbReference type="GO" id="GO:0003677">
    <property type="term" value="F:DNA binding"/>
    <property type="evidence" value="ECO:0007669"/>
    <property type="project" value="UniProtKB-KW"/>
</dbReference>
<gene>
    <name evidence="8" type="ORF">CLV58_101355</name>
</gene>
<dbReference type="PANTHER" id="PTHR43133">
    <property type="entry name" value="RNA POLYMERASE ECF-TYPE SIGMA FACTO"/>
    <property type="match status" value="1"/>
</dbReference>
<feature type="domain" description="RNA polymerase sigma-70 region 2" evidence="6">
    <location>
        <begin position="27"/>
        <end position="91"/>
    </location>
</feature>
<dbReference type="OrthoDB" id="1027298at2"/>
<comment type="similarity">
    <text evidence="1">Belongs to the sigma-70 factor family. ECF subfamily.</text>
</comment>
<sequence length="183" mass="21566">MKKTILPDETLVELYRDTQAPDCFETLYNRYVGKVYNKCLSITRDADVAEDFTQDIFIKVLGSIGTFQHRSRFSTWLYAISHHYCLDQLRIGRRMVRETVSDDELAELPDTDRQDLLDERLNDLARLAEDIPAAEVHLLQLKYEQNLSIREIAEQCSLSESAVKMRLKRTRDRLYERYRQLDA</sequence>
<evidence type="ECO:0000256" key="4">
    <source>
        <dbReference type="ARBA" id="ARBA00023125"/>
    </source>
</evidence>
<dbReference type="InterPro" id="IPR007627">
    <property type="entry name" value="RNA_pol_sigma70_r2"/>
</dbReference>
<protein>
    <submittedName>
        <fullName evidence="8">RNA polymerase sigma-70 factor (ECF subfamily)</fullName>
    </submittedName>
</protein>
<dbReference type="NCBIfam" id="TIGR02937">
    <property type="entry name" value="sigma70-ECF"/>
    <property type="match status" value="1"/>
</dbReference>
<dbReference type="InterPro" id="IPR036388">
    <property type="entry name" value="WH-like_DNA-bd_sf"/>
</dbReference>
<keyword evidence="2" id="KW-0805">Transcription regulation</keyword>
<dbReference type="GO" id="GO:0006352">
    <property type="term" value="P:DNA-templated transcription initiation"/>
    <property type="evidence" value="ECO:0007669"/>
    <property type="project" value="InterPro"/>
</dbReference>
<evidence type="ECO:0000313" key="9">
    <source>
        <dbReference type="Proteomes" id="UP000238375"/>
    </source>
</evidence>
<dbReference type="InterPro" id="IPR013324">
    <property type="entry name" value="RNA_pol_sigma_r3/r4-like"/>
</dbReference>
<dbReference type="SUPFAM" id="SSF88946">
    <property type="entry name" value="Sigma2 domain of RNA polymerase sigma factors"/>
    <property type="match status" value="1"/>
</dbReference>
<evidence type="ECO:0000259" key="6">
    <source>
        <dbReference type="Pfam" id="PF04542"/>
    </source>
</evidence>
<keyword evidence="9" id="KW-1185">Reference proteome</keyword>
<dbReference type="AlphaFoldDB" id="A0A2T0TNS8"/>
<dbReference type="InterPro" id="IPR014284">
    <property type="entry name" value="RNA_pol_sigma-70_dom"/>
</dbReference>
<dbReference type="PANTHER" id="PTHR43133:SF8">
    <property type="entry name" value="RNA POLYMERASE SIGMA FACTOR HI_1459-RELATED"/>
    <property type="match status" value="1"/>
</dbReference>
<evidence type="ECO:0000256" key="3">
    <source>
        <dbReference type="ARBA" id="ARBA00023082"/>
    </source>
</evidence>
<dbReference type="InterPro" id="IPR013249">
    <property type="entry name" value="RNA_pol_sigma70_r4_t2"/>
</dbReference>
<keyword evidence="4" id="KW-0238">DNA-binding</keyword>
<feature type="domain" description="RNA polymerase sigma factor 70 region 4 type 2" evidence="7">
    <location>
        <begin position="138"/>
        <end position="174"/>
    </location>
</feature>
<reference evidence="8 9" key="1">
    <citation type="submission" date="2018-03" db="EMBL/GenBank/DDBJ databases">
        <title>Genomic Encyclopedia of Archaeal and Bacterial Type Strains, Phase II (KMG-II): from individual species to whole genera.</title>
        <authorList>
            <person name="Goeker M."/>
        </authorList>
    </citation>
    <scope>NUCLEOTIDE SEQUENCE [LARGE SCALE GENOMIC DNA]</scope>
    <source>
        <strain evidence="8 9">DSM 28354</strain>
    </source>
</reference>
<proteinExistence type="inferred from homology"/>
<evidence type="ECO:0000256" key="1">
    <source>
        <dbReference type="ARBA" id="ARBA00010641"/>
    </source>
</evidence>
<dbReference type="Gene3D" id="1.10.1740.10">
    <property type="match status" value="1"/>
</dbReference>
<dbReference type="GO" id="GO:0016987">
    <property type="term" value="F:sigma factor activity"/>
    <property type="evidence" value="ECO:0007669"/>
    <property type="project" value="UniProtKB-KW"/>
</dbReference>
<dbReference type="EMBL" id="PVTE01000001">
    <property type="protein sequence ID" value="PRY47287.1"/>
    <property type="molecule type" value="Genomic_DNA"/>
</dbReference>
<dbReference type="RefSeq" id="WP_106136023.1">
    <property type="nucleotide sequence ID" value="NZ_PVTE01000001.1"/>
</dbReference>
<dbReference type="Pfam" id="PF08281">
    <property type="entry name" value="Sigma70_r4_2"/>
    <property type="match status" value="1"/>
</dbReference>
<keyword evidence="3" id="KW-0731">Sigma factor</keyword>
<evidence type="ECO:0000256" key="2">
    <source>
        <dbReference type="ARBA" id="ARBA00023015"/>
    </source>
</evidence>
<comment type="caution">
    <text evidence="8">The sequence shown here is derived from an EMBL/GenBank/DDBJ whole genome shotgun (WGS) entry which is preliminary data.</text>
</comment>
<evidence type="ECO:0000256" key="5">
    <source>
        <dbReference type="ARBA" id="ARBA00023163"/>
    </source>
</evidence>
<dbReference type="Proteomes" id="UP000238375">
    <property type="component" value="Unassembled WGS sequence"/>
</dbReference>
<keyword evidence="5" id="KW-0804">Transcription</keyword>
<accession>A0A2T0TNS8</accession>
<dbReference type="InterPro" id="IPR013325">
    <property type="entry name" value="RNA_pol_sigma_r2"/>
</dbReference>